<reference evidence="9 10" key="2">
    <citation type="submission" date="2018-11" db="EMBL/GenBank/DDBJ databases">
        <authorList>
            <consortium name="Pathogen Informatics"/>
        </authorList>
    </citation>
    <scope>NUCLEOTIDE SEQUENCE [LARGE SCALE GENOMIC DNA]</scope>
    <source>
        <strain evidence="9 10">Egypt</strain>
    </source>
</reference>
<evidence type="ECO:0000313" key="11">
    <source>
        <dbReference type="WBParaSite" id="ECPE_0000271601-mRNA-1"/>
    </source>
</evidence>
<comment type="subcellular location">
    <subcellularLocation>
        <location evidence="1">Cytoplasm</location>
    </subcellularLocation>
</comment>
<dbReference type="InterPro" id="IPR017901">
    <property type="entry name" value="C-CAP_CF_C-like"/>
</dbReference>
<feature type="region of interest" description="Disordered" evidence="7">
    <location>
        <begin position="37"/>
        <end position="57"/>
    </location>
</feature>
<protein>
    <submittedName>
        <fullName evidence="11">C-CAP/cofactor C-like domain-containing protein</fullName>
    </submittedName>
</protein>
<dbReference type="WBParaSite" id="ECPE_0000271601-mRNA-1">
    <property type="protein sequence ID" value="ECPE_0000271601-mRNA-1"/>
    <property type="gene ID" value="ECPE_0000271601"/>
</dbReference>
<dbReference type="Pfam" id="PF07986">
    <property type="entry name" value="TBCC"/>
    <property type="match status" value="1"/>
</dbReference>
<dbReference type="InterPro" id="IPR031925">
    <property type="entry name" value="TBCC_N"/>
</dbReference>
<evidence type="ECO:0000259" key="8">
    <source>
        <dbReference type="PROSITE" id="PS51329"/>
    </source>
</evidence>
<dbReference type="PROSITE" id="PS51329">
    <property type="entry name" value="C_CAP_COFACTOR_C"/>
    <property type="match status" value="1"/>
</dbReference>
<evidence type="ECO:0000256" key="2">
    <source>
        <dbReference type="ARBA" id="ARBA00008848"/>
    </source>
</evidence>
<evidence type="ECO:0000313" key="10">
    <source>
        <dbReference type="Proteomes" id="UP000272942"/>
    </source>
</evidence>
<evidence type="ECO:0000256" key="7">
    <source>
        <dbReference type="SAM" id="MobiDB-lite"/>
    </source>
</evidence>
<dbReference type="Gene3D" id="1.20.58.1250">
    <property type="entry name" value="Tubulin Binding Cofactor C, N-terminal domain"/>
    <property type="match status" value="1"/>
</dbReference>
<name>A0A183A6X8_9TREM</name>
<comment type="subunit">
    <text evidence="6">Supercomplex made of cofactors A to E. Cofactors A and D function by capturing and stabilizing tubulin in a quasi-native conformation. Cofactor E binds to the cofactor D-tubulin complex; interaction with cofactor C then causes the release of tubulin polypeptides that are committed to the native state.</text>
</comment>
<dbReference type="AlphaFoldDB" id="A0A183A6X8"/>
<dbReference type="InterPro" id="IPR016098">
    <property type="entry name" value="CAP/MinC_C"/>
</dbReference>
<keyword evidence="5" id="KW-0143">Chaperone</keyword>
<comment type="similarity">
    <text evidence="2">Belongs to the TBCC family.</text>
</comment>
<keyword evidence="10" id="KW-1185">Reference proteome</keyword>
<dbReference type="GO" id="GO:0007021">
    <property type="term" value="P:tubulin complex assembly"/>
    <property type="evidence" value="ECO:0007669"/>
    <property type="project" value="TreeGrafter"/>
</dbReference>
<evidence type="ECO:0000256" key="6">
    <source>
        <dbReference type="ARBA" id="ARBA00026055"/>
    </source>
</evidence>
<dbReference type="InterPro" id="IPR038397">
    <property type="entry name" value="TBCC_N_sf"/>
</dbReference>
<dbReference type="GO" id="GO:0007023">
    <property type="term" value="P:post-chaperonin tubulin folding pathway"/>
    <property type="evidence" value="ECO:0007669"/>
    <property type="project" value="InterPro"/>
</dbReference>
<dbReference type="InterPro" id="IPR006599">
    <property type="entry name" value="CARP_motif"/>
</dbReference>
<dbReference type="GO" id="GO:0015631">
    <property type="term" value="F:tubulin binding"/>
    <property type="evidence" value="ECO:0007669"/>
    <property type="project" value="InterPro"/>
</dbReference>
<feature type="domain" description="C-CAP/cofactor C-like" evidence="8">
    <location>
        <begin position="189"/>
        <end position="344"/>
    </location>
</feature>
<reference evidence="11" key="1">
    <citation type="submission" date="2016-06" db="UniProtKB">
        <authorList>
            <consortium name="WormBaseParasite"/>
        </authorList>
    </citation>
    <scope>IDENTIFICATION</scope>
</reference>
<evidence type="ECO:0000256" key="3">
    <source>
        <dbReference type="ARBA" id="ARBA00022490"/>
    </source>
</evidence>
<evidence type="ECO:0000256" key="4">
    <source>
        <dbReference type="ARBA" id="ARBA00022990"/>
    </source>
</evidence>
<dbReference type="Gene3D" id="2.160.20.70">
    <property type="match status" value="1"/>
</dbReference>
<dbReference type="OrthoDB" id="194775at2759"/>
<dbReference type="PANTHER" id="PTHR15139:SF0">
    <property type="entry name" value="TUBULIN-SPECIFIC CHAPERONE C"/>
    <property type="match status" value="1"/>
</dbReference>
<evidence type="ECO:0000256" key="5">
    <source>
        <dbReference type="ARBA" id="ARBA00023186"/>
    </source>
</evidence>
<dbReference type="InterPro" id="IPR012945">
    <property type="entry name" value="Tubulin-bd_cofactor_C_dom"/>
</dbReference>
<dbReference type="InterPro" id="IPR027684">
    <property type="entry name" value="TBCC"/>
</dbReference>
<proteinExistence type="inferred from homology"/>
<dbReference type="PANTHER" id="PTHR15139">
    <property type="entry name" value="TUBULIN FOLDING COFACTOR C"/>
    <property type="match status" value="1"/>
</dbReference>
<gene>
    <name evidence="9" type="ORF">ECPE_LOCUS2713</name>
</gene>
<dbReference type="Proteomes" id="UP000272942">
    <property type="component" value="Unassembled WGS sequence"/>
</dbReference>
<dbReference type="EMBL" id="UZAN01039807">
    <property type="protein sequence ID" value="VDP67227.1"/>
    <property type="molecule type" value="Genomic_DNA"/>
</dbReference>
<keyword evidence="3" id="KW-0963">Cytoplasm</keyword>
<dbReference type="GO" id="GO:0005737">
    <property type="term" value="C:cytoplasm"/>
    <property type="evidence" value="ECO:0007669"/>
    <property type="project" value="UniProtKB-SubCell"/>
</dbReference>
<sequence length="372" mass="42058">MMSSTPCEGDNSTVLTGPRSAREALFSRMAERHAQTKAAQLSRRNQDRGECDLNDDAGSGLKSKKQCDFLPKFLQTKAEILADLDEAIQQRQMDALSMPDLTKILDDTLVRIEDLQKRLNEYSLYLTPFDCEQATQELKNLQIQFQAKREELLPSQKFKFSRNRVKKSTGTAASDVTVPGVIERSNPIPGKLTKYDERFSLVNIQHNPHLLLPKPNCTDAIGPDHSVYLAELTNCTVQVRDVCGNLVAKRLRNCRVYIFPVAGSVWLEDCQQCDFVVACRQLRIHQTTDSRLGLHMASRPIIEHSTGLRVAPYPLHYPTLDSDLIRAGLSAEVNLWREVEDFSHPNKRLTTGSPNWSVLPETEWDTLKPPTE</sequence>
<evidence type="ECO:0000313" key="9">
    <source>
        <dbReference type="EMBL" id="VDP67227.1"/>
    </source>
</evidence>
<evidence type="ECO:0000256" key="1">
    <source>
        <dbReference type="ARBA" id="ARBA00004496"/>
    </source>
</evidence>
<accession>A0A183A6X8</accession>
<keyword evidence="4" id="KW-0007">Acetylation</keyword>
<dbReference type="SMART" id="SM00673">
    <property type="entry name" value="CARP"/>
    <property type="match status" value="2"/>
</dbReference>
<organism evidence="11">
    <name type="scientific">Echinostoma caproni</name>
    <dbReference type="NCBI Taxonomy" id="27848"/>
    <lineage>
        <taxon>Eukaryota</taxon>
        <taxon>Metazoa</taxon>
        <taxon>Spiralia</taxon>
        <taxon>Lophotrochozoa</taxon>
        <taxon>Platyhelminthes</taxon>
        <taxon>Trematoda</taxon>
        <taxon>Digenea</taxon>
        <taxon>Plagiorchiida</taxon>
        <taxon>Echinostomata</taxon>
        <taxon>Echinostomatoidea</taxon>
        <taxon>Echinostomatidae</taxon>
        <taxon>Echinostoma</taxon>
    </lineage>
</organism>
<dbReference type="Pfam" id="PF16752">
    <property type="entry name" value="TBCC_N"/>
    <property type="match status" value="1"/>
</dbReference>